<dbReference type="InterPro" id="IPR001214">
    <property type="entry name" value="SET_dom"/>
</dbReference>
<evidence type="ECO:0000256" key="4">
    <source>
        <dbReference type="ARBA" id="ARBA00023015"/>
    </source>
</evidence>
<feature type="domain" description="SET" evidence="6">
    <location>
        <begin position="470"/>
        <end position="592"/>
    </location>
</feature>
<dbReference type="GO" id="GO:0005634">
    <property type="term" value="C:nucleus"/>
    <property type="evidence" value="ECO:0007669"/>
    <property type="project" value="TreeGrafter"/>
</dbReference>
<dbReference type="PROSITE" id="PS50280">
    <property type="entry name" value="SET"/>
    <property type="match status" value="1"/>
</dbReference>
<proteinExistence type="predicted"/>
<evidence type="ECO:0000313" key="8">
    <source>
        <dbReference type="EMBL" id="OAX43422.1"/>
    </source>
</evidence>
<organism evidence="8 9">
    <name type="scientific">Rhizopogon vinicolor AM-OR11-026</name>
    <dbReference type="NCBI Taxonomy" id="1314800"/>
    <lineage>
        <taxon>Eukaryota</taxon>
        <taxon>Fungi</taxon>
        <taxon>Dikarya</taxon>
        <taxon>Basidiomycota</taxon>
        <taxon>Agaricomycotina</taxon>
        <taxon>Agaricomycetes</taxon>
        <taxon>Agaricomycetidae</taxon>
        <taxon>Boletales</taxon>
        <taxon>Suillineae</taxon>
        <taxon>Rhizopogonaceae</taxon>
        <taxon>Rhizopogon</taxon>
    </lineage>
</organism>
<dbReference type="PANTHER" id="PTHR45747:SF4">
    <property type="entry name" value="HISTONE-LYSINE N-METHYLTRANSFERASE E(Z)"/>
    <property type="match status" value="1"/>
</dbReference>
<feature type="domain" description="CXC" evidence="7">
    <location>
        <begin position="361"/>
        <end position="468"/>
    </location>
</feature>
<dbReference type="Proteomes" id="UP000092154">
    <property type="component" value="Unassembled WGS sequence"/>
</dbReference>
<evidence type="ECO:0000256" key="3">
    <source>
        <dbReference type="ARBA" id="ARBA00022691"/>
    </source>
</evidence>
<accession>A0A1B7NEZ0</accession>
<dbReference type="OrthoDB" id="6141102at2759"/>
<keyword evidence="9" id="KW-1185">Reference proteome</keyword>
<reference evidence="8 9" key="1">
    <citation type="submission" date="2016-06" db="EMBL/GenBank/DDBJ databases">
        <title>Comparative genomics of the ectomycorrhizal sister species Rhizopogon vinicolor and Rhizopogon vesiculosus (Basidiomycota: Boletales) reveals a divergence of the mating type B locus.</title>
        <authorList>
            <consortium name="DOE Joint Genome Institute"/>
            <person name="Mujic A.B."/>
            <person name="Kuo A."/>
            <person name="Tritt A."/>
            <person name="Lipzen A."/>
            <person name="Chen C."/>
            <person name="Johnson J."/>
            <person name="Sharma A."/>
            <person name="Barry K."/>
            <person name="Grigoriev I.V."/>
            <person name="Spatafora J.W."/>
        </authorList>
    </citation>
    <scope>NUCLEOTIDE SEQUENCE [LARGE SCALE GENOMIC DNA]</scope>
    <source>
        <strain evidence="8 9">AM-OR11-026</strain>
    </source>
</reference>
<evidence type="ECO:0000256" key="5">
    <source>
        <dbReference type="ARBA" id="ARBA00023163"/>
    </source>
</evidence>
<dbReference type="STRING" id="1314800.A0A1B7NEZ0"/>
<dbReference type="InterPro" id="IPR046341">
    <property type="entry name" value="SET_dom_sf"/>
</dbReference>
<dbReference type="EMBL" id="KV448138">
    <property type="protein sequence ID" value="OAX43422.1"/>
    <property type="molecule type" value="Genomic_DNA"/>
</dbReference>
<dbReference type="GO" id="GO:0046976">
    <property type="term" value="F:histone H3K27 methyltransferase activity"/>
    <property type="evidence" value="ECO:0007669"/>
    <property type="project" value="TreeGrafter"/>
</dbReference>
<gene>
    <name evidence="8" type="ORF">K503DRAFT_731599</name>
</gene>
<evidence type="ECO:0000259" key="7">
    <source>
        <dbReference type="PROSITE" id="PS51633"/>
    </source>
</evidence>
<dbReference type="SMART" id="SM00317">
    <property type="entry name" value="SET"/>
    <property type="match status" value="1"/>
</dbReference>
<dbReference type="PANTHER" id="PTHR45747">
    <property type="entry name" value="HISTONE-LYSINE N-METHYLTRANSFERASE E(Z)"/>
    <property type="match status" value="1"/>
</dbReference>
<dbReference type="Pfam" id="PF00856">
    <property type="entry name" value="SET"/>
    <property type="match status" value="1"/>
</dbReference>
<sequence>MESIDEPTTIDNRVESVFAEVLAEFRDWKVKYSEHLLRSLSIGKRVPPVPTLSDSGNIDGDSDTDKEQKLVQHVTVTSYSEDGTPTSTSTISLQVIRAEVLEPHEPYESCAPISRNVFRGDDDDRMAFIPFADDATFDHVDHTLCYDSLAWQEDYDPDLEVISLEAAYRLHMVHRLPYDDIDSTGVLPFKLFSSPRKPGLFTLSRRRDLLIWKGTTIPRSYEFPSSFPSPNNLRHRLEHINALFCPNLNCIESLCTVHVELNPMPPPRKPTMGLSELLNRVEHPCEAGCFLQIGAVDLPPQWSEDDISSLKTILEIEPDMVPCDHAELCLKPCHEVLYYRKLLYDPNEPQVEYPNEEIKGKPRSLEFRDNDPLEFMPNEPCYHSGTCDASSNCSCFKNKAHCERNCRCPANCARRWKGCRCVKGRNGMSCDKRCPCTKARRECDSELCVKCKCRETSICANSQIKQGHFKELEVKKSKWGLGAFLLEPAKQGDLIMEYVGELIYEETFDSRGEVAGHRGRSYVFGLNEALSLDSSYMGNPSRFVDHVGTSSASGEAQWNCRALVRLVNGEHRIGIFAVKNMEAGTEVLIDYGPAFFTR</sequence>
<keyword evidence="5" id="KW-0804">Transcription</keyword>
<dbReference type="PROSITE" id="PS51633">
    <property type="entry name" value="CXC"/>
    <property type="match status" value="1"/>
</dbReference>
<evidence type="ECO:0000256" key="1">
    <source>
        <dbReference type="ARBA" id="ARBA00022603"/>
    </source>
</evidence>
<evidence type="ECO:0000259" key="6">
    <source>
        <dbReference type="PROSITE" id="PS50280"/>
    </source>
</evidence>
<keyword evidence="4" id="KW-0805">Transcription regulation</keyword>
<evidence type="ECO:0000256" key="2">
    <source>
        <dbReference type="ARBA" id="ARBA00022679"/>
    </source>
</evidence>
<evidence type="ECO:0000313" key="9">
    <source>
        <dbReference type="Proteomes" id="UP000092154"/>
    </source>
</evidence>
<keyword evidence="2" id="KW-0808">Transferase</keyword>
<dbReference type="SUPFAM" id="SSF82199">
    <property type="entry name" value="SET domain"/>
    <property type="match status" value="1"/>
</dbReference>
<dbReference type="AlphaFoldDB" id="A0A1B7NEZ0"/>
<keyword evidence="3" id="KW-0949">S-adenosyl-L-methionine</keyword>
<dbReference type="GO" id="GO:0003682">
    <property type="term" value="F:chromatin binding"/>
    <property type="evidence" value="ECO:0007669"/>
    <property type="project" value="TreeGrafter"/>
</dbReference>
<dbReference type="InParanoid" id="A0A1B7NEZ0"/>
<dbReference type="GO" id="GO:0031507">
    <property type="term" value="P:heterochromatin formation"/>
    <property type="evidence" value="ECO:0007669"/>
    <property type="project" value="TreeGrafter"/>
</dbReference>
<dbReference type="GO" id="GO:0032259">
    <property type="term" value="P:methylation"/>
    <property type="evidence" value="ECO:0007669"/>
    <property type="project" value="UniProtKB-KW"/>
</dbReference>
<dbReference type="Gene3D" id="2.170.270.10">
    <property type="entry name" value="SET domain"/>
    <property type="match status" value="1"/>
</dbReference>
<name>A0A1B7NEZ0_9AGAM</name>
<keyword evidence="1" id="KW-0489">Methyltransferase</keyword>
<protein>
    <submittedName>
        <fullName evidence="8">SET domain-containing protein</fullName>
    </submittedName>
</protein>
<dbReference type="InterPro" id="IPR026489">
    <property type="entry name" value="CXC_dom"/>
</dbReference>
<dbReference type="InterPro" id="IPR045318">
    <property type="entry name" value="EZH1/2-like"/>
</dbReference>